<reference evidence="9" key="1">
    <citation type="journal article" date="2022" name="bioRxiv">
        <title>Sequencing and chromosome-scale assembly of the giantPleurodeles waltlgenome.</title>
        <authorList>
            <person name="Brown T."/>
            <person name="Elewa A."/>
            <person name="Iarovenko S."/>
            <person name="Subramanian E."/>
            <person name="Araus A.J."/>
            <person name="Petzold A."/>
            <person name="Susuki M."/>
            <person name="Suzuki K.-i.T."/>
            <person name="Hayashi T."/>
            <person name="Toyoda A."/>
            <person name="Oliveira C."/>
            <person name="Osipova E."/>
            <person name="Leigh N.D."/>
            <person name="Simon A."/>
            <person name="Yun M.H."/>
        </authorList>
    </citation>
    <scope>NUCLEOTIDE SEQUENCE</scope>
    <source>
        <strain evidence="9">20211129_DDA</strain>
        <tissue evidence="9">Liver</tissue>
    </source>
</reference>
<dbReference type="InterPro" id="IPR050930">
    <property type="entry name" value="MFS_Vesicular_Transporter"/>
</dbReference>
<dbReference type="InterPro" id="IPR011701">
    <property type="entry name" value="MFS"/>
</dbReference>
<dbReference type="Pfam" id="PF07690">
    <property type="entry name" value="MFS_1"/>
    <property type="match status" value="1"/>
</dbReference>
<feature type="transmembrane region" description="Helical" evidence="7">
    <location>
        <begin position="182"/>
        <end position="203"/>
    </location>
</feature>
<dbReference type="InterPro" id="IPR020846">
    <property type="entry name" value="MFS_dom"/>
</dbReference>
<feature type="transmembrane region" description="Helical" evidence="7">
    <location>
        <begin position="116"/>
        <end position="136"/>
    </location>
</feature>
<keyword evidence="5 7" id="KW-0472">Membrane</keyword>
<protein>
    <recommendedName>
        <fullName evidence="8">Major facilitator superfamily (MFS) profile domain-containing protein</fullName>
    </recommendedName>
</protein>
<keyword evidence="10" id="KW-1185">Reference proteome</keyword>
<dbReference type="SUPFAM" id="SSF103473">
    <property type="entry name" value="MFS general substrate transporter"/>
    <property type="match status" value="1"/>
</dbReference>
<evidence type="ECO:0000256" key="5">
    <source>
        <dbReference type="ARBA" id="ARBA00023136"/>
    </source>
</evidence>
<evidence type="ECO:0000256" key="3">
    <source>
        <dbReference type="ARBA" id="ARBA00022692"/>
    </source>
</evidence>
<dbReference type="CDD" id="cd17385">
    <property type="entry name" value="MFS_SLC18B1"/>
    <property type="match status" value="1"/>
</dbReference>
<feature type="transmembrane region" description="Helical" evidence="7">
    <location>
        <begin position="425"/>
        <end position="446"/>
    </location>
</feature>
<feature type="transmembrane region" description="Helical" evidence="7">
    <location>
        <begin position="89"/>
        <end position="109"/>
    </location>
</feature>
<keyword evidence="4 7" id="KW-1133">Transmembrane helix</keyword>
<evidence type="ECO:0000256" key="7">
    <source>
        <dbReference type="SAM" id="Phobius"/>
    </source>
</evidence>
<sequence>MESLGHGRTNSGAGNPKHWESRHRQRETSKSVLDGQRQDEFTEEPKRISRTQIFTLISCASINFSSMIIYSVLAPFFPLEAVKKGVSNTFVGLIFGCFALFNFISSLVLGKYLVEIGAKFMFLAGMFSSGVATILFGMLDKAADGTPFIVLCFVVRAVDAIGFGAAMTASFSILAKAFPNNIATVLGTLEIFTGLGLVLGPPIGGFLYQTFGYEIPFIALGSLVLLMMPLNMYILPRYDAVPGRESFWRLFTLPKILFICLLITSMSSCMGFLDPTVSLFVTEKFHLPVGHVGLVFLGLALSYALSSPLLGLISDKKPAVRKWLVVIGCLGTAICFVLLGPAPFLHIESVLWLFVLTLVILGIFLGLTAIPIFPEMLSCAYENGFQEGLSTLGLISGLFSSMWSIGGFIGPTLGGFLNDKFNFEWASAMQGAASLAVGLSVGIFYIRESLVKKGSVSRNILHQGKPG</sequence>
<feature type="domain" description="Major facilitator superfamily (MFS) profile" evidence="8">
    <location>
        <begin position="55"/>
        <end position="450"/>
    </location>
</feature>
<keyword evidence="3 7" id="KW-0812">Transmembrane</keyword>
<evidence type="ECO:0000256" key="6">
    <source>
        <dbReference type="SAM" id="MobiDB-lite"/>
    </source>
</evidence>
<dbReference type="InterPro" id="IPR036259">
    <property type="entry name" value="MFS_trans_sf"/>
</dbReference>
<feature type="transmembrane region" description="Helical" evidence="7">
    <location>
        <begin position="385"/>
        <end position="405"/>
    </location>
</feature>
<dbReference type="GO" id="GO:0016020">
    <property type="term" value="C:membrane"/>
    <property type="evidence" value="ECO:0007669"/>
    <property type="project" value="UniProtKB-SubCell"/>
</dbReference>
<feature type="transmembrane region" description="Helical" evidence="7">
    <location>
        <begin position="293"/>
        <end position="311"/>
    </location>
</feature>
<keyword evidence="2" id="KW-0813">Transport</keyword>
<feature type="transmembrane region" description="Helical" evidence="7">
    <location>
        <begin position="323"/>
        <end position="344"/>
    </location>
</feature>
<feature type="transmembrane region" description="Helical" evidence="7">
    <location>
        <begin position="350"/>
        <end position="373"/>
    </location>
</feature>
<evidence type="ECO:0000313" key="9">
    <source>
        <dbReference type="EMBL" id="KAJ1154639.1"/>
    </source>
</evidence>
<feature type="transmembrane region" description="Helical" evidence="7">
    <location>
        <begin position="256"/>
        <end position="273"/>
    </location>
</feature>
<evidence type="ECO:0000259" key="8">
    <source>
        <dbReference type="PROSITE" id="PS50850"/>
    </source>
</evidence>
<dbReference type="Gene3D" id="1.20.1250.20">
    <property type="entry name" value="MFS general substrate transporter like domains"/>
    <property type="match status" value="2"/>
</dbReference>
<feature type="transmembrane region" description="Helical" evidence="7">
    <location>
        <begin position="215"/>
        <end position="235"/>
    </location>
</feature>
<gene>
    <name evidence="9" type="ORF">NDU88_007382</name>
</gene>
<dbReference type="Proteomes" id="UP001066276">
    <property type="component" value="Chromosome 5"/>
</dbReference>
<name>A0AAV7RTZ8_PLEWA</name>
<evidence type="ECO:0000256" key="2">
    <source>
        <dbReference type="ARBA" id="ARBA00022448"/>
    </source>
</evidence>
<evidence type="ECO:0000256" key="4">
    <source>
        <dbReference type="ARBA" id="ARBA00022989"/>
    </source>
</evidence>
<feature type="transmembrane region" description="Helical" evidence="7">
    <location>
        <begin position="53"/>
        <end position="77"/>
    </location>
</feature>
<dbReference type="PANTHER" id="PTHR23506:SF26">
    <property type="entry name" value="MFS-TYPE TRANSPORTER SLC18B1"/>
    <property type="match status" value="1"/>
</dbReference>
<dbReference type="PANTHER" id="PTHR23506">
    <property type="entry name" value="GH10249P"/>
    <property type="match status" value="1"/>
</dbReference>
<comment type="subcellular location">
    <subcellularLocation>
        <location evidence="1">Membrane</location>
        <topology evidence="1">Multi-pass membrane protein</topology>
    </subcellularLocation>
</comment>
<proteinExistence type="predicted"/>
<evidence type="ECO:0000313" key="10">
    <source>
        <dbReference type="Proteomes" id="UP001066276"/>
    </source>
</evidence>
<dbReference type="AlphaFoldDB" id="A0AAV7RTZ8"/>
<feature type="transmembrane region" description="Helical" evidence="7">
    <location>
        <begin position="148"/>
        <end position="175"/>
    </location>
</feature>
<accession>A0AAV7RTZ8</accession>
<feature type="region of interest" description="Disordered" evidence="6">
    <location>
        <begin position="1"/>
        <end position="44"/>
    </location>
</feature>
<comment type="caution">
    <text evidence="9">The sequence shown here is derived from an EMBL/GenBank/DDBJ whole genome shotgun (WGS) entry which is preliminary data.</text>
</comment>
<dbReference type="PROSITE" id="PS50850">
    <property type="entry name" value="MFS"/>
    <property type="match status" value="1"/>
</dbReference>
<dbReference type="GO" id="GO:0022857">
    <property type="term" value="F:transmembrane transporter activity"/>
    <property type="evidence" value="ECO:0007669"/>
    <property type="project" value="InterPro"/>
</dbReference>
<organism evidence="9 10">
    <name type="scientific">Pleurodeles waltl</name>
    <name type="common">Iberian ribbed newt</name>
    <dbReference type="NCBI Taxonomy" id="8319"/>
    <lineage>
        <taxon>Eukaryota</taxon>
        <taxon>Metazoa</taxon>
        <taxon>Chordata</taxon>
        <taxon>Craniata</taxon>
        <taxon>Vertebrata</taxon>
        <taxon>Euteleostomi</taxon>
        <taxon>Amphibia</taxon>
        <taxon>Batrachia</taxon>
        <taxon>Caudata</taxon>
        <taxon>Salamandroidea</taxon>
        <taxon>Salamandridae</taxon>
        <taxon>Pleurodelinae</taxon>
        <taxon>Pleurodeles</taxon>
    </lineage>
</organism>
<dbReference type="EMBL" id="JANPWB010000009">
    <property type="protein sequence ID" value="KAJ1154639.1"/>
    <property type="molecule type" value="Genomic_DNA"/>
</dbReference>
<evidence type="ECO:0000256" key="1">
    <source>
        <dbReference type="ARBA" id="ARBA00004141"/>
    </source>
</evidence>